<feature type="signal peptide" evidence="1">
    <location>
        <begin position="1"/>
        <end position="27"/>
    </location>
</feature>
<evidence type="ECO:0000313" key="3">
    <source>
        <dbReference type="Proteomes" id="UP000297907"/>
    </source>
</evidence>
<name>A0A4R8WC85_9MICO</name>
<comment type="caution">
    <text evidence="2">The sequence shown here is derived from an EMBL/GenBank/DDBJ whole genome shotgun (WGS) entry which is preliminary data.</text>
</comment>
<feature type="chain" id="PRO_5020418106" description="SPOR domain-containing protein" evidence="1">
    <location>
        <begin position="28"/>
        <end position="221"/>
    </location>
</feature>
<keyword evidence="3" id="KW-1185">Reference proteome</keyword>
<dbReference type="EMBL" id="SOFL01000010">
    <property type="protein sequence ID" value="TFC05051.1"/>
    <property type="molecule type" value="Genomic_DNA"/>
</dbReference>
<keyword evidence="1" id="KW-0732">Signal</keyword>
<evidence type="ECO:0008006" key="4">
    <source>
        <dbReference type="Google" id="ProtNLM"/>
    </source>
</evidence>
<protein>
    <recommendedName>
        <fullName evidence="4">SPOR domain-containing protein</fullName>
    </recommendedName>
</protein>
<accession>A0A4R8WC85</accession>
<proteinExistence type="predicted"/>
<dbReference type="AlphaFoldDB" id="A0A4R8WC85"/>
<evidence type="ECO:0000313" key="2">
    <source>
        <dbReference type="EMBL" id="TFC05051.1"/>
    </source>
</evidence>
<dbReference type="PROSITE" id="PS51257">
    <property type="entry name" value="PROKAR_LIPOPROTEIN"/>
    <property type="match status" value="1"/>
</dbReference>
<sequence length="221" mass="22950">MSKLASCFVAAGLAALVLSGCATPPVAEPNDAAGASAVMGVDTEQVLPYSPPADASIPGDDEFWEANYAPLGTATAAIEEQFPDEFGYAFFDKTPAMHVAFKGSAPAEAVVLLQNTGLPFVIVESVGFNAADYQAAANEVSRQTRQYVSAERQVQVSQSSSTVPGLIEVSFQSLDPTLTTDPGLAESIDVDPPFSVAFDATNTSPVTMGVGTEQVLPPIDK</sequence>
<organism evidence="2 3">
    <name type="scientific">Cryobacterium adonitolivorans</name>
    <dbReference type="NCBI Taxonomy" id="1259189"/>
    <lineage>
        <taxon>Bacteria</taxon>
        <taxon>Bacillati</taxon>
        <taxon>Actinomycetota</taxon>
        <taxon>Actinomycetes</taxon>
        <taxon>Micrococcales</taxon>
        <taxon>Microbacteriaceae</taxon>
        <taxon>Cryobacterium</taxon>
    </lineage>
</organism>
<dbReference type="Proteomes" id="UP000297907">
    <property type="component" value="Unassembled WGS sequence"/>
</dbReference>
<reference evidence="2 3" key="1">
    <citation type="submission" date="2019-03" db="EMBL/GenBank/DDBJ databases">
        <title>Genomics of glacier-inhabiting Cryobacterium strains.</title>
        <authorList>
            <person name="Liu Q."/>
            <person name="Xin Y.-H."/>
        </authorList>
    </citation>
    <scope>NUCLEOTIDE SEQUENCE [LARGE SCALE GENOMIC DNA]</scope>
    <source>
        <strain evidence="2 3">RHLS22-1</strain>
    </source>
</reference>
<gene>
    <name evidence="2" type="ORF">E3O42_04135</name>
</gene>
<dbReference type="RefSeq" id="WP_134452666.1">
    <property type="nucleotide sequence ID" value="NZ_SOFL01000010.1"/>
</dbReference>
<dbReference type="OrthoDB" id="9861516at2"/>
<evidence type="ECO:0000256" key="1">
    <source>
        <dbReference type="SAM" id="SignalP"/>
    </source>
</evidence>